<dbReference type="SUPFAM" id="SSF57850">
    <property type="entry name" value="RING/U-box"/>
    <property type="match status" value="1"/>
</dbReference>
<dbReference type="InterPro" id="IPR001841">
    <property type="entry name" value="Znf_RING"/>
</dbReference>
<reference evidence="5" key="1">
    <citation type="submission" date="2021-02" db="EMBL/GenBank/DDBJ databases">
        <authorList>
            <person name="Nowell W R."/>
        </authorList>
    </citation>
    <scope>NUCLEOTIDE SEQUENCE</scope>
    <source>
        <strain evidence="5">Ploen Becks lab</strain>
    </source>
</reference>
<dbReference type="OrthoDB" id="426657at2759"/>
<evidence type="ECO:0000256" key="2">
    <source>
        <dbReference type="ARBA" id="ARBA00022833"/>
    </source>
</evidence>
<keyword evidence="6" id="KW-1185">Reference proteome</keyword>
<dbReference type="Proteomes" id="UP000663879">
    <property type="component" value="Unassembled WGS sequence"/>
</dbReference>
<feature type="domain" description="RING-type" evidence="4">
    <location>
        <begin position="12"/>
        <end position="53"/>
    </location>
</feature>
<dbReference type="GO" id="GO:0008270">
    <property type="term" value="F:zinc ion binding"/>
    <property type="evidence" value="ECO:0007669"/>
    <property type="project" value="UniProtKB-KW"/>
</dbReference>
<evidence type="ECO:0000313" key="6">
    <source>
        <dbReference type="Proteomes" id="UP000663879"/>
    </source>
</evidence>
<dbReference type="PROSITE" id="PS50089">
    <property type="entry name" value="ZF_RING_2"/>
    <property type="match status" value="1"/>
</dbReference>
<keyword evidence="1 3" id="KW-0863">Zinc-finger</keyword>
<keyword evidence="2" id="KW-0862">Zinc</keyword>
<sequence>MMSENLNNLIRCEICKNILKDPILLPCDETCCARCAFKFKNQDRNSIQCYFCQQEHEIPKSGFHSNKQAEKLIDSILQARFKEIVESVKQKVKENEEIKEGVEKIKNHCSLLRYDVELKTKFALDDVNQIHDLLIDKINEYEKKALWEYENNLDYKSDIDRLDFSVEDFLEKFNLNLNIKSLREI</sequence>
<proteinExistence type="predicted"/>
<organism evidence="5 6">
    <name type="scientific">Brachionus calyciflorus</name>
    <dbReference type="NCBI Taxonomy" id="104777"/>
    <lineage>
        <taxon>Eukaryota</taxon>
        <taxon>Metazoa</taxon>
        <taxon>Spiralia</taxon>
        <taxon>Gnathifera</taxon>
        <taxon>Rotifera</taxon>
        <taxon>Eurotatoria</taxon>
        <taxon>Monogononta</taxon>
        <taxon>Pseudotrocha</taxon>
        <taxon>Ploima</taxon>
        <taxon>Brachionidae</taxon>
        <taxon>Brachionus</taxon>
    </lineage>
</organism>
<evidence type="ECO:0000313" key="5">
    <source>
        <dbReference type="EMBL" id="CAF0874545.1"/>
    </source>
</evidence>
<dbReference type="EMBL" id="CAJNOC010001559">
    <property type="protein sequence ID" value="CAF0874545.1"/>
    <property type="molecule type" value="Genomic_DNA"/>
</dbReference>
<evidence type="ECO:0000256" key="3">
    <source>
        <dbReference type="PROSITE-ProRule" id="PRU00175"/>
    </source>
</evidence>
<evidence type="ECO:0000259" key="4">
    <source>
        <dbReference type="PROSITE" id="PS50089"/>
    </source>
</evidence>
<comment type="caution">
    <text evidence="5">The sequence shown here is derived from an EMBL/GenBank/DDBJ whole genome shotgun (WGS) entry which is preliminary data.</text>
</comment>
<dbReference type="AlphaFoldDB" id="A0A813XS05"/>
<accession>A0A813XS05</accession>
<dbReference type="Gene3D" id="3.30.40.10">
    <property type="entry name" value="Zinc/RING finger domain, C3HC4 (zinc finger)"/>
    <property type="match status" value="1"/>
</dbReference>
<name>A0A813XS05_9BILA</name>
<protein>
    <recommendedName>
        <fullName evidence="4">RING-type domain-containing protein</fullName>
    </recommendedName>
</protein>
<keyword evidence="1 3" id="KW-0479">Metal-binding</keyword>
<evidence type="ECO:0000256" key="1">
    <source>
        <dbReference type="ARBA" id="ARBA00022771"/>
    </source>
</evidence>
<gene>
    <name evidence="5" type="ORF">OXX778_LOCUS10101</name>
</gene>
<dbReference type="InterPro" id="IPR013083">
    <property type="entry name" value="Znf_RING/FYVE/PHD"/>
</dbReference>